<evidence type="ECO:0000313" key="9">
    <source>
        <dbReference type="Proteomes" id="UP000005384"/>
    </source>
</evidence>
<dbReference type="PANTHER" id="PTHR10889:SF1">
    <property type="entry name" value="DEOXYRIBOSE-PHOSPHATE ALDOLASE"/>
    <property type="match status" value="1"/>
</dbReference>
<comment type="pathway">
    <text evidence="7">Carbohydrate degradation; 2-deoxy-D-ribose 1-phosphate degradation; D-glyceraldehyde 3-phosphate and acetaldehyde from 2-deoxy-alpha-D-ribose 1-phosphate: step 2/2.</text>
</comment>
<dbReference type="NCBIfam" id="TIGR00126">
    <property type="entry name" value="deoC"/>
    <property type="match status" value="1"/>
</dbReference>
<protein>
    <recommendedName>
        <fullName evidence="7">Deoxyribose-phosphate aldolase</fullName>
        <shortName evidence="7">DERA</shortName>
        <ecNumber evidence="7">4.1.2.4</ecNumber>
    </recommendedName>
    <alternativeName>
        <fullName evidence="7">2-deoxy-D-ribose 5-phosphate aldolase</fullName>
    </alternativeName>
    <alternativeName>
        <fullName evidence="7">Phosphodeoxyriboaldolase</fullName>
        <shortName evidence="7">Deoxyriboaldolase</shortName>
    </alternativeName>
</protein>
<comment type="catalytic activity">
    <reaction evidence="5 7">
        <text>2-deoxy-D-ribose 5-phosphate = D-glyceraldehyde 3-phosphate + acetaldehyde</text>
        <dbReference type="Rhea" id="RHEA:12821"/>
        <dbReference type="ChEBI" id="CHEBI:15343"/>
        <dbReference type="ChEBI" id="CHEBI:59776"/>
        <dbReference type="ChEBI" id="CHEBI:62877"/>
        <dbReference type="EC" id="4.1.2.4"/>
    </reaction>
</comment>
<dbReference type="PIRSF" id="PIRSF001357">
    <property type="entry name" value="DeoC"/>
    <property type="match status" value="1"/>
</dbReference>
<keyword evidence="4 7" id="KW-0704">Schiff base</keyword>
<dbReference type="InterPro" id="IPR011343">
    <property type="entry name" value="DeoC"/>
</dbReference>
<evidence type="ECO:0000256" key="7">
    <source>
        <dbReference type="HAMAP-Rule" id="MF_00114"/>
    </source>
</evidence>
<dbReference type="FunFam" id="3.20.20.70:FF:000044">
    <property type="entry name" value="Deoxyribose-phosphate aldolase"/>
    <property type="match status" value="1"/>
</dbReference>
<evidence type="ECO:0000256" key="3">
    <source>
        <dbReference type="ARBA" id="ARBA00023239"/>
    </source>
</evidence>
<dbReference type="GO" id="GO:0009264">
    <property type="term" value="P:deoxyribonucleotide catabolic process"/>
    <property type="evidence" value="ECO:0007669"/>
    <property type="project" value="UniProtKB-UniRule"/>
</dbReference>
<dbReference type="EMBL" id="ADLN01000052">
    <property type="protein sequence ID" value="EHI59591.1"/>
    <property type="molecule type" value="Genomic_DNA"/>
</dbReference>
<comment type="subcellular location">
    <subcellularLocation>
        <location evidence="7">Cytoplasm</location>
    </subcellularLocation>
</comment>
<keyword evidence="3 7" id="KW-0456">Lyase</keyword>
<dbReference type="GO" id="GO:0006018">
    <property type="term" value="P:2-deoxyribose 1-phosphate catabolic process"/>
    <property type="evidence" value="ECO:0007669"/>
    <property type="project" value="UniProtKB-UniRule"/>
</dbReference>
<dbReference type="SMART" id="SM01133">
    <property type="entry name" value="DeoC"/>
    <property type="match status" value="1"/>
</dbReference>
<dbReference type="SUPFAM" id="SSF51569">
    <property type="entry name" value="Aldolase"/>
    <property type="match status" value="1"/>
</dbReference>
<reference evidence="8 9" key="1">
    <citation type="submission" date="2011-08" db="EMBL/GenBank/DDBJ databases">
        <title>The Genome Sequence of Clostridium hathewayi WAL-18680.</title>
        <authorList>
            <consortium name="The Broad Institute Genome Sequencing Platform"/>
            <person name="Earl A."/>
            <person name="Ward D."/>
            <person name="Feldgarden M."/>
            <person name="Gevers D."/>
            <person name="Finegold S.M."/>
            <person name="Summanen P.H."/>
            <person name="Molitoris D.R."/>
            <person name="Song M."/>
            <person name="Daigneault M."/>
            <person name="Allen-Vercoe E."/>
            <person name="Young S.K."/>
            <person name="Zeng Q."/>
            <person name="Gargeya S."/>
            <person name="Fitzgerald M."/>
            <person name="Haas B."/>
            <person name="Abouelleil A."/>
            <person name="Alvarado L."/>
            <person name="Arachchi H.M."/>
            <person name="Berlin A."/>
            <person name="Brown A."/>
            <person name="Chapman S.B."/>
            <person name="Chen Z."/>
            <person name="Dunbar C."/>
            <person name="Freedman E."/>
            <person name="Gearin G."/>
            <person name="Gellesch M."/>
            <person name="Goldberg J."/>
            <person name="Griggs A."/>
            <person name="Gujja S."/>
            <person name="Heiman D."/>
            <person name="Howarth C."/>
            <person name="Larson L."/>
            <person name="Lui A."/>
            <person name="MacDonald P.J.P."/>
            <person name="Montmayeur A."/>
            <person name="Murphy C."/>
            <person name="Neiman D."/>
            <person name="Pearson M."/>
            <person name="Priest M."/>
            <person name="Roberts A."/>
            <person name="Saif S."/>
            <person name="Shea T."/>
            <person name="Shenoy N."/>
            <person name="Sisk P."/>
            <person name="Stolte C."/>
            <person name="Sykes S."/>
            <person name="Wortman J."/>
            <person name="Nusbaum C."/>
            <person name="Birren B."/>
        </authorList>
    </citation>
    <scope>NUCLEOTIDE SEQUENCE [LARGE SCALE GENOMIC DNA]</scope>
    <source>
        <strain evidence="8 9">WAL-18680</strain>
    </source>
</reference>
<feature type="active site" description="Proton donor/acceptor" evidence="7">
    <location>
        <position position="91"/>
    </location>
</feature>
<dbReference type="InterPro" id="IPR002915">
    <property type="entry name" value="DeoC/FbaB/LacD_aldolase"/>
</dbReference>
<dbReference type="OrthoDB" id="9778711at2"/>
<sequence length="230" mass="25270">MERRDIYRTVDHTLLLQDATWEEIRQICDDAVAYGTASVCIPPSYVKRASEYLGDRMPVCTVIGFPNGYNTTAVKVFETEDAIKNGAAEIDMVINIGDLKDKNYDKITDEIRQIKAACGEHILKVIIETCLLTDEEKVKMCQIVTESGADYIKTSTGFSKAGATFEDIALFKEHVGEGVKIKAAGGISSFDDAERFIGLGAERLGTSRIVKLAKAEEEGHGRQTADTDGY</sequence>
<dbReference type="HOGENOM" id="CLU_053595_0_1_9"/>
<evidence type="ECO:0000313" key="8">
    <source>
        <dbReference type="EMBL" id="EHI59591.1"/>
    </source>
</evidence>
<evidence type="ECO:0000256" key="2">
    <source>
        <dbReference type="ARBA" id="ARBA00022490"/>
    </source>
</evidence>
<dbReference type="EC" id="4.1.2.4" evidence="7"/>
<gene>
    <name evidence="7" type="primary">deoC</name>
    <name evidence="8" type="ORF">HMPREF9473_02422</name>
</gene>
<feature type="active site" description="Proton donor/acceptor" evidence="7">
    <location>
        <position position="182"/>
    </location>
</feature>
<keyword evidence="2 7" id="KW-0963">Cytoplasm</keyword>
<comment type="caution">
    <text evidence="8">The sequence shown here is derived from an EMBL/GenBank/DDBJ whole genome shotgun (WGS) entry which is preliminary data.</text>
</comment>
<dbReference type="InterPro" id="IPR013785">
    <property type="entry name" value="Aldolase_TIM"/>
</dbReference>
<comment type="function">
    <text evidence="6 7">Catalyzes a reversible aldol reaction between acetaldehyde and D-glyceraldehyde 3-phosphate to generate 2-deoxy-D-ribose 5-phosphate.</text>
</comment>
<dbReference type="HAMAP" id="MF_00114">
    <property type="entry name" value="DeoC_type1"/>
    <property type="match status" value="1"/>
</dbReference>
<keyword evidence="9" id="KW-1185">Reference proteome</keyword>
<evidence type="ECO:0000256" key="5">
    <source>
        <dbReference type="ARBA" id="ARBA00048791"/>
    </source>
</evidence>
<dbReference type="GO" id="GO:0004139">
    <property type="term" value="F:deoxyribose-phosphate aldolase activity"/>
    <property type="evidence" value="ECO:0007669"/>
    <property type="project" value="UniProtKB-UniRule"/>
</dbReference>
<dbReference type="InterPro" id="IPR028581">
    <property type="entry name" value="DeoC_typeI"/>
</dbReference>
<proteinExistence type="inferred from homology"/>
<dbReference type="GO" id="GO:0005737">
    <property type="term" value="C:cytoplasm"/>
    <property type="evidence" value="ECO:0007669"/>
    <property type="project" value="UniProtKB-SubCell"/>
</dbReference>
<dbReference type="GO" id="GO:0016052">
    <property type="term" value="P:carbohydrate catabolic process"/>
    <property type="evidence" value="ECO:0007669"/>
    <property type="project" value="TreeGrafter"/>
</dbReference>
<evidence type="ECO:0000256" key="6">
    <source>
        <dbReference type="ARBA" id="ARBA00056337"/>
    </source>
</evidence>
<dbReference type="Pfam" id="PF01791">
    <property type="entry name" value="DeoC"/>
    <property type="match status" value="1"/>
</dbReference>
<evidence type="ECO:0000256" key="1">
    <source>
        <dbReference type="ARBA" id="ARBA00010936"/>
    </source>
</evidence>
<dbReference type="PANTHER" id="PTHR10889">
    <property type="entry name" value="DEOXYRIBOSE-PHOSPHATE ALDOLASE"/>
    <property type="match status" value="1"/>
</dbReference>
<dbReference type="RefSeq" id="WP_006780402.1">
    <property type="nucleotide sequence ID" value="NZ_CP040506.1"/>
</dbReference>
<dbReference type="CDD" id="cd00959">
    <property type="entry name" value="DeoC"/>
    <property type="match status" value="1"/>
</dbReference>
<dbReference type="PATRIC" id="fig|742737.3.peg.2443"/>
<organism evidence="8 9">
    <name type="scientific">Hungatella hathewayi WAL-18680</name>
    <dbReference type="NCBI Taxonomy" id="742737"/>
    <lineage>
        <taxon>Bacteria</taxon>
        <taxon>Bacillati</taxon>
        <taxon>Bacillota</taxon>
        <taxon>Clostridia</taxon>
        <taxon>Lachnospirales</taxon>
        <taxon>Lachnospiraceae</taxon>
        <taxon>Hungatella</taxon>
    </lineage>
</organism>
<dbReference type="Proteomes" id="UP000005384">
    <property type="component" value="Unassembled WGS sequence"/>
</dbReference>
<comment type="similarity">
    <text evidence="1 7">Belongs to the DeoC/FbaB aldolase family. DeoC type 1 subfamily.</text>
</comment>
<accession>G5IFZ4</accession>
<name>G5IFZ4_9FIRM</name>
<dbReference type="AlphaFoldDB" id="G5IFZ4"/>
<feature type="active site" description="Schiff-base intermediate with acetaldehyde" evidence="7">
    <location>
        <position position="153"/>
    </location>
</feature>
<dbReference type="Gene3D" id="3.20.20.70">
    <property type="entry name" value="Aldolase class I"/>
    <property type="match status" value="1"/>
</dbReference>
<dbReference type="UniPathway" id="UPA00002">
    <property type="reaction ID" value="UER00468"/>
</dbReference>
<evidence type="ECO:0000256" key="4">
    <source>
        <dbReference type="ARBA" id="ARBA00023270"/>
    </source>
</evidence>